<organism evidence="1">
    <name type="scientific">uncultured Aureispira sp</name>
    <dbReference type="NCBI Taxonomy" id="1331704"/>
    <lineage>
        <taxon>Bacteria</taxon>
        <taxon>Pseudomonadati</taxon>
        <taxon>Bacteroidota</taxon>
        <taxon>Saprospiria</taxon>
        <taxon>Saprospirales</taxon>
        <taxon>Saprospiraceae</taxon>
        <taxon>Aureispira</taxon>
        <taxon>environmental samples</taxon>
    </lineage>
</organism>
<proteinExistence type="predicted"/>
<gene>
    <name evidence="1" type="ORF">HELGO_WM54459</name>
</gene>
<accession>A0A6S6U8L1</accession>
<feature type="non-terminal residue" evidence="1">
    <location>
        <position position="1"/>
    </location>
</feature>
<sequence length="41" mass="4415">KNYAGVPVAGGVYLIHVKVEGVGSKVLKSFIINRAFDAQRL</sequence>
<evidence type="ECO:0000313" key="1">
    <source>
        <dbReference type="EMBL" id="CAA6828109.1"/>
    </source>
</evidence>
<protein>
    <submittedName>
        <fullName evidence="1">Uncharacterized protein</fullName>
    </submittedName>
</protein>
<dbReference type="AlphaFoldDB" id="A0A6S6U8L1"/>
<reference evidence="1" key="1">
    <citation type="submission" date="2020-01" db="EMBL/GenBank/DDBJ databases">
        <authorList>
            <person name="Meier V. D."/>
            <person name="Meier V D."/>
        </authorList>
    </citation>
    <scope>NUCLEOTIDE SEQUENCE</scope>
    <source>
        <strain evidence="1">HLG_WM_MAG_10</strain>
    </source>
</reference>
<name>A0A6S6U8L1_9BACT</name>
<dbReference type="EMBL" id="CACVAQ010000422">
    <property type="protein sequence ID" value="CAA6828109.1"/>
    <property type="molecule type" value="Genomic_DNA"/>
</dbReference>